<keyword evidence="2" id="KW-0238">DNA-binding</keyword>
<keyword evidence="3" id="KW-0804">Transcription</keyword>
<evidence type="ECO:0000259" key="4">
    <source>
        <dbReference type="PROSITE" id="PS01124"/>
    </source>
</evidence>
<gene>
    <name evidence="5" type="ORF">O6P37_14025</name>
</gene>
<dbReference type="InterPro" id="IPR009057">
    <property type="entry name" value="Homeodomain-like_sf"/>
</dbReference>
<dbReference type="SMART" id="SM00342">
    <property type="entry name" value="HTH_ARAC"/>
    <property type="match status" value="1"/>
</dbReference>
<evidence type="ECO:0000313" key="5">
    <source>
        <dbReference type="EMBL" id="MCZ8379985.1"/>
    </source>
</evidence>
<comment type="caution">
    <text evidence="5">The sequence shown here is derived from an EMBL/GenBank/DDBJ whole genome shotgun (WGS) entry which is preliminary data.</text>
</comment>
<feature type="domain" description="HTH araC/xylS-type" evidence="4">
    <location>
        <begin position="165"/>
        <end position="265"/>
    </location>
</feature>
<dbReference type="InterPro" id="IPR050204">
    <property type="entry name" value="AraC_XylS_family_regulators"/>
</dbReference>
<dbReference type="SUPFAM" id="SSF46689">
    <property type="entry name" value="Homeodomain-like"/>
    <property type="match status" value="1"/>
</dbReference>
<dbReference type="InterPro" id="IPR018060">
    <property type="entry name" value="HTH_AraC"/>
</dbReference>
<proteinExistence type="predicted"/>
<dbReference type="Proteomes" id="UP001142153">
    <property type="component" value="Unassembled WGS sequence"/>
</dbReference>
<accession>A0ABT4PTX1</accession>
<evidence type="ECO:0000256" key="2">
    <source>
        <dbReference type="ARBA" id="ARBA00023125"/>
    </source>
</evidence>
<dbReference type="EMBL" id="JAPZPY010000005">
    <property type="protein sequence ID" value="MCZ8379985.1"/>
    <property type="molecule type" value="Genomic_DNA"/>
</dbReference>
<evidence type="ECO:0000313" key="6">
    <source>
        <dbReference type="Proteomes" id="UP001142153"/>
    </source>
</evidence>
<dbReference type="PANTHER" id="PTHR46796:SF15">
    <property type="entry name" value="BLL1074 PROTEIN"/>
    <property type="match status" value="1"/>
</dbReference>
<name>A0ABT4PTX1_9MYCO</name>
<dbReference type="RefSeq" id="WP_269894644.1">
    <property type="nucleotide sequence ID" value="NZ_JAPZPY010000005.1"/>
</dbReference>
<dbReference type="PROSITE" id="PS01124">
    <property type="entry name" value="HTH_ARAC_FAMILY_2"/>
    <property type="match status" value="1"/>
</dbReference>
<dbReference type="Gene3D" id="1.10.10.60">
    <property type="entry name" value="Homeodomain-like"/>
    <property type="match status" value="1"/>
</dbReference>
<evidence type="ECO:0000256" key="1">
    <source>
        <dbReference type="ARBA" id="ARBA00023015"/>
    </source>
</evidence>
<protein>
    <submittedName>
        <fullName evidence="5">Helix-turn-helix domain-containing protein</fullName>
    </submittedName>
</protein>
<organism evidence="5 6">
    <name type="scientific">Mycobacterium hippophais</name>
    <dbReference type="NCBI Taxonomy" id="3016340"/>
    <lineage>
        <taxon>Bacteria</taxon>
        <taxon>Bacillati</taxon>
        <taxon>Actinomycetota</taxon>
        <taxon>Actinomycetes</taxon>
        <taxon>Mycobacteriales</taxon>
        <taxon>Mycobacteriaceae</taxon>
        <taxon>Mycobacterium</taxon>
    </lineage>
</organism>
<keyword evidence="6" id="KW-1185">Reference proteome</keyword>
<evidence type="ECO:0000256" key="3">
    <source>
        <dbReference type="ARBA" id="ARBA00023163"/>
    </source>
</evidence>
<dbReference type="PANTHER" id="PTHR46796">
    <property type="entry name" value="HTH-TYPE TRANSCRIPTIONAL ACTIVATOR RHAS-RELATED"/>
    <property type="match status" value="1"/>
</dbReference>
<reference evidence="5" key="1">
    <citation type="submission" date="2022-12" db="EMBL/GenBank/DDBJ databases">
        <authorList>
            <person name="Deng Y."/>
            <person name="Zhang Y.-Q."/>
        </authorList>
    </citation>
    <scope>NUCLEOTIDE SEQUENCE</scope>
    <source>
        <strain evidence="5">CPCC 205372</strain>
    </source>
</reference>
<sequence>MKPRSLQHGAAPRWDVVQPVRRVRPNGVSITGFRNQGAGAIDLPLIPYPAITVILECGDGSLTVNGGTDRSQRGSLVSGLHTGAMRMSGTNIECVEVRLSPVVAYRVLGVPLVEMAGGVVPADAVWGRAADRVRQQLGDAPTWDDRFAATEALLTRHGRDRPSVDREVAWAWDQLIVSRGGLRVEHLAESIGWSRKRLWSRFRSQIGLPPKHAVRLFRFSHAAQGLAAGDNAAQVAADCGFADQSHLHREVLAFTGMTPTSLAGAPELVLEDTTRAEGTFVQDPR</sequence>
<keyword evidence="1" id="KW-0805">Transcription regulation</keyword>
<dbReference type="Pfam" id="PF12833">
    <property type="entry name" value="HTH_18"/>
    <property type="match status" value="1"/>
</dbReference>